<evidence type="ECO:0000313" key="4">
    <source>
        <dbReference type="Proteomes" id="UP001363151"/>
    </source>
</evidence>
<protein>
    <recommendedName>
        <fullName evidence="5">ShKT domain-containing protein</fullName>
    </recommendedName>
</protein>
<dbReference type="EMBL" id="JBBJCI010000141">
    <property type="protein sequence ID" value="KAK7242603.1"/>
    <property type="molecule type" value="Genomic_DNA"/>
</dbReference>
<feature type="compositionally biased region" description="Acidic residues" evidence="1">
    <location>
        <begin position="246"/>
        <end position="264"/>
    </location>
</feature>
<evidence type="ECO:0000256" key="2">
    <source>
        <dbReference type="SAM" id="SignalP"/>
    </source>
</evidence>
<dbReference type="Proteomes" id="UP001363151">
    <property type="component" value="Unassembled WGS sequence"/>
</dbReference>
<accession>A0ABR1G1R4</accession>
<feature type="region of interest" description="Disordered" evidence="1">
    <location>
        <begin position="78"/>
        <end position="151"/>
    </location>
</feature>
<keyword evidence="4" id="KW-1185">Reference proteome</keyword>
<feature type="signal peptide" evidence="2">
    <location>
        <begin position="1"/>
        <end position="17"/>
    </location>
</feature>
<evidence type="ECO:0000313" key="3">
    <source>
        <dbReference type="EMBL" id="KAK7242603.1"/>
    </source>
</evidence>
<evidence type="ECO:0008006" key="5">
    <source>
        <dbReference type="Google" id="ProtNLM"/>
    </source>
</evidence>
<organism evidence="3 4">
    <name type="scientific">Aureococcus anophagefferens</name>
    <name type="common">Harmful bloom alga</name>
    <dbReference type="NCBI Taxonomy" id="44056"/>
    <lineage>
        <taxon>Eukaryota</taxon>
        <taxon>Sar</taxon>
        <taxon>Stramenopiles</taxon>
        <taxon>Ochrophyta</taxon>
        <taxon>Pelagophyceae</taxon>
        <taxon>Pelagomonadales</taxon>
        <taxon>Pelagomonadaceae</taxon>
        <taxon>Aureococcus</taxon>
    </lineage>
</organism>
<feature type="region of interest" description="Disordered" evidence="1">
    <location>
        <begin position="244"/>
        <end position="268"/>
    </location>
</feature>
<gene>
    <name evidence="3" type="ORF">SO694_00016059</name>
</gene>
<name>A0ABR1G1R4_AURAN</name>
<feature type="chain" id="PRO_5045712344" description="ShKT domain-containing protein" evidence="2">
    <location>
        <begin position="18"/>
        <end position="287"/>
    </location>
</feature>
<keyword evidence="2" id="KW-0732">Signal</keyword>
<evidence type="ECO:0000256" key="1">
    <source>
        <dbReference type="SAM" id="MobiDB-lite"/>
    </source>
</evidence>
<feature type="compositionally biased region" description="Pro residues" evidence="1">
    <location>
        <begin position="87"/>
        <end position="133"/>
    </location>
</feature>
<sequence>MKLSLACAASLALGASAYLDQISWEDGGEALDLALELEAALAKDAEYLEQWTSGTDMERLELRRRMDAYSYFYTDAPTYAPVESTPEPTPNPTPEPTPKPTPSPTPLPGDPSAAPPTPEPTAEPTAEPTPEPTSAPTVGAVESGCEDSTSWFYDDEPDKNCAHVAAKLSRCDSKEDDTGVLAKDACPATCSNCPSACADDVTWFYDGDEDKNCAKVAEKLSRCDSKEDEDGVLAKDACPVTCSNCPDDDAEEDDEEEDEPEETCTDSTSWYYKSAAVSPSILPHPTK</sequence>
<comment type="caution">
    <text evidence="3">The sequence shown here is derived from an EMBL/GenBank/DDBJ whole genome shotgun (WGS) entry which is preliminary data.</text>
</comment>
<reference evidence="3 4" key="1">
    <citation type="submission" date="2024-03" db="EMBL/GenBank/DDBJ databases">
        <title>Aureococcus anophagefferens CCMP1851 and Kratosvirus quantuckense: Draft genome of a second virus-susceptible host strain in the model system.</title>
        <authorList>
            <person name="Chase E."/>
            <person name="Truchon A.R."/>
            <person name="Schepens W."/>
            <person name="Wilhelm S.W."/>
        </authorList>
    </citation>
    <scope>NUCLEOTIDE SEQUENCE [LARGE SCALE GENOMIC DNA]</scope>
    <source>
        <strain evidence="3 4">CCMP1851</strain>
    </source>
</reference>
<proteinExistence type="predicted"/>